<evidence type="ECO:0000313" key="2">
    <source>
        <dbReference type="Proteomes" id="UP000325255"/>
    </source>
</evidence>
<dbReference type="Proteomes" id="UP000325255">
    <property type="component" value="Unassembled WGS sequence"/>
</dbReference>
<dbReference type="PANTHER" id="PTHR35564">
    <property type="match status" value="1"/>
</dbReference>
<dbReference type="InterPro" id="IPR010732">
    <property type="entry name" value="T6SS_TssG-like"/>
</dbReference>
<dbReference type="AlphaFoldDB" id="A0A5M6IWR3"/>
<gene>
    <name evidence="1" type="primary">tssG</name>
    <name evidence="1" type="ORF">F1189_08330</name>
</gene>
<dbReference type="EMBL" id="VWPK01000010">
    <property type="protein sequence ID" value="KAA5612732.1"/>
    <property type="molecule type" value="Genomic_DNA"/>
</dbReference>
<dbReference type="RefSeq" id="WP_150040265.1">
    <property type="nucleotide sequence ID" value="NZ_OW485601.1"/>
</dbReference>
<reference evidence="1 2" key="1">
    <citation type="submission" date="2019-09" db="EMBL/GenBank/DDBJ databases">
        <title>Genome sequence of Rhodovastum atsumiense, a diverse member of the Acetobacteraceae family of non-sulfur purple photosynthetic bacteria.</title>
        <authorList>
            <person name="Meyer T."/>
            <person name="Kyndt J."/>
        </authorList>
    </citation>
    <scope>NUCLEOTIDE SEQUENCE [LARGE SCALE GENOMIC DNA]</scope>
    <source>
        <strain evidence="1 2">DSM 21279</strain>
    </source>
</reference>
<dbReference type="PANTHER" id="PTHR35564:SF4">
    <property type="entry name" value="CYTOPLASMIC PROTEIN"/>
    <property type="match status" value="1"/>
</dbReference>
<protein>
    <submittedName>
        <fullName evidence="1">Type VI secretion system baseplate subunit TssG</fullName>
    </submittedName>
</protein>
<dbReference type="Pfam" id="PF06996">
    <property type="entry name" value="T6SS_TssG"/>
    <property type="match status" value="1"/>
</dbReference>
<accession>A0A5M6IWR3</accession>
<dbReference type="NCBIfam" id="TIGR03347">
    <property type="entry name" value="VI_chp_1"/>
    <property type="match status" value="1"/>
</dbReference>
<evidence type="ECO:0000313" key="1">
    <source>
        <dbReference type="EMBL" id="KAA5612732.1"/>
    </source>
</evidence>
<organism evidence="1 2">
    <name type="scientific">Rhodovastum atsumiense</name>
    <dbReference type="NCBI Taxonomy" id="504468"/>
    <lineage>
        <taxon>Bacteria</taxon>
        <taxon>Pseudomonadati</taxon>
        <taxon>Pseudomonadota</taxon>
        <taxon>Alphaproteobacteria</taxon>
        <taxon>Acetobacterales</taxon>
        <taxon>Acetobacteraceae</taxon>
        <taxon>Rhodovastum</taxon>
    </lineage>
</organism>
<proteinExistence type="predicted"/>
<sequence>MNAAPPTLRQALLAEPSRFGLDAAAGVMMRAAGRADPGDAIRFHASAGLGFVAADVAAVAADGAGFALTTGLLGLTGPSGVLPRPYTELVNGERRRRAPALGAFLDLLAQRPLAQFLRAGIKYRPHRLAETPADGMRDALLALVGHGLPGMAERLGPILDAVLFHAGSFAIRPRSAERLGALLSDWLGQAVTVEQFAGHWLRPAREERTALPARGVAGRFHRLGVDAAAGARCWDIQSRVVLRIGPMEYDRFRALMPGGAVLPQLMSLARTYLGMETGFAVRPVLAAAAVPPLSLGARQLGRDSWLPRRHRTRDADEALFAAGDSP</sequence>
<name>A0A5M6IWR3_9PROT</name>
<dbReference type="OrthoDB" id="1523296at2"/>
<comment type="caution">
    <text evidence="1">The sequence shown here is derived from an EMBL/GenBank/DDBJ whole genome shotgun (WGS) entry which is preliminary data.</text>
</comment>
<keyword evidence="2" id="KW-1185">Reference proteome</keyword>